<feature type="domain" description="RING-type" evidence="10">
    <location>
        <begin position="88"/>
        <end position="295"/>
    </location>
</feature>
<dbReference type="SUPFAM" id="SSF57850">
    <property type="entry name" value="RING/U-box"/>
    <property type="match status" value="3"/>
</dbReference>
<keyword evidence="8" id="KW-0833">Ubl conjugation pathway</keyword>
<proteinExistence type="inferred from homology"/>
<dbReference type="PROSITE" id="PS51873">
    <property type="entry name" value="TRIAD"/>
    <property type="match status" value="1"/>
</dbReference>
<dbReference type="EC" id="2.3.2.31" evidence="3"/>
<dbReference type="InterPro" id="IPR048962">
    <property type="entry name" value="ARIH1-like_UBL"/>
</dbReference>
<keyword evidence="4" id="KW-0808">Transferase</keyword>
<dbReference type="InterPro" id="IPR002867">
    <property type="entry name" value="IBR_dom"/>
</dbReference>
<name>A0AAV5TD51_9BILA</name>
<organism evidence="11 12">
    <name type="scientific">Pristionchus entomophagus</name>
    <dbReference type="NCBI Taxonomy" id="358040"/>
    <lineage>
        <taxon>Eukaryota</taxon>
        <taxon>Metazoa</taxon>
        <taxon>Ecdysozoa</taxon>
        <taxon>Nematoda</taxon>
        <taxon>Chromadorea</taxon>
        <taxon>Rhabditida</taxon>
        <taxon>Rhabditina</taxon>
        <taxon>Diplogasteromorpha</taxon>
        <taxon>Diplogasteroidea</taxon>
        <taxon>Neodiplogasteridae</taxon>
        <taxon>Pristionchus</taxon>
    </lineage>
</organism>
<dbReference type="GO" id="GO:0061630">
    <property type="term" value="F:ubiquitin protein ligase activity"/>
    <property type="evidence" value="ECO:0007669"/>
    <property type="project" value="UniProtKB-EC"/>
</dbReference>
<dbReference type="SMART" id="SM00647">
    <property type="entry name" value="IBR"/>
    <property type="match status" value="2"/>
</dbReference>
<protein>
    <recommendedName>
        <fullName evidence="3">RBR-type E3 ubiquitin transferase</fullName>
        <ecNumber evidence="3">2.3.2.31</ecNumber>
    </recommendedName>
</protein>
<dbReference type="Gene3D" id="1.20.120.1750">
    <property type="match status" value="1"/>
</dbReference>
<dbReference type="InterPro" id="IPR044066">
    <property type="entry name" value="TRIAD_supradom"/>
</dbReference>
<evidence type="ECO:0000313" key="11">
    <source>
        <dbReference type="EMBL" id="GMS90669.1"/>
    </source>
</evidence>
<dbReference type="Pfam" id="PF22191">
    <property type="entry name" value="IBR_1"/>
    <property type="match status" value="1"/>
</dbReference>
<dbReference type="FunFam" id="1.20.120.1750:FF:000007">
    <property type="entry name" value="RBR-type E3 ubiquitin transferase"/>
    <property type="match status" value="1"/>
</dbReference>
<dbReference type="Pfam" id="PF01485">
    <property type="entry name" value="IBR"/>
    <property type="match status" value="1"/>
</dbReference>
<evidence type="ECO:0000256" key="3">
    <source>
        <dbReference type="ARBA" id="ARBA00012251"/>
    </source>
</evidence>
<gene>
    <name evidence="11" type="ORF">PENTCL1PPCAC_12844</name>
</gene>
<dbReference type="Proteomes" id="UP001432027">
    <property type="component" value="Unassembled WGS sequence"/>
</dbReference>
<dbReference type="InterPro" id="IPR031127">
    <property type="entry name" value="E3_UB_ligase_RBR"/>
</dbReference>
<dbReference type="GO" id="GO:0008270">
    <property type="term" value="F:zinc ion binding"/>
    <property type="evidence" value="ECO:0007669"/>
    <property type="project" value="UniProtKB-KW"/>
</dbReference>
<accession>A0AAV5TD51</accession>
<dbReference type="Pfam" id="PF21235">
    <property type="entry name" value="UBA_ARI1"/>
    <property type="match status" value="1"/>
</dbReference>
<comment type="similarity">
    <text evidence="2">Belongs to the RBR family. Ariadne subfamily.</text>
</comment>
<dbReference type="Gene3D" id="3.30.40.10">
    <property type="entry name" value="Zinc/RING finger domain, C3HC4 (zinc finger)"/>
    <property type="match status" value="1"/>
</dbReference>
<keyword evidence="7" id="KW-0863">Zinc-finger</keyword>
<comment type="catalytic activity">
    <reaction evidence="1">
        <text>[E2 ubiquitin-conjugating enzyme]-S-ubiquitinyl-L-cysteine + [acceptor protein]-L-lysine = [E2 ubiquitin-conjugating enzyme]-L-cysteine + [acceptor protein]-N(6)-ubiquitinyl-L-lysine.</text>
        <dbReference type="EC" id="2.3.2.31"/>
    </reaction>
</comment>
<keyword evidence="9" id="KW-0862">Zinc</keyword>
<dbReference type="Pfam" id="PF19422">
    <property type="entry name" value="Ariadne"/>
    <property type="match status" value="1"/>
</dbReference>
<evidence type="ECO:0000256" key="9">
    <source>
        <dbReference type="ARBA" id="ARBA00022833"/>
    </source>
</evidence>
<evidence type="ECO:0000256" key="4">
    <source>
        <dbReference type="ARBA" id="ARBA00022679"/>
    </source>
</evidence>
<reference evidence="11" key="1">
    <citation type="submission" date="2023-10" db="EMBL/GenBank/DDBJ databases">
        <title>Genome assembly of Pristionchus species.</title>
        <authorList>
            <person name="Yoshida K."/>
            <person name="Sommer R.J."/>
        </authorList>
    </citation>
    <scope>NUCLEOTIDE SEQUENCE</scope>
    <source>
        <strain evidence="11">RS0144</strain>
    </source>
</reference>
<dbReference type="AlphaFoldDB" id="A0AAV5TD51"/>
<dbReference type="CDD" id="cd20343">
    <property type="entry name" value="BRcat_RBR_HHARI-like"/>
    <property type="match status" value="1"/>
</dbReference>
<keyword evidence="6" id="KW-0677">Repeat</keyword>
<dbReference type="InterPro" id="IPR013083">
    <property type="entry name" value="Znf_RING/FYVE/PHD"/>
</dbReference>
<evidence type="ECO:0000256" key="6">
    <source>
        <dbReference type="ARBA" id="ARBA00022737"/>
    </source>
</evidence>
<evidence type="ECO:0000256" key="5">
    <source>
        <dbReference type="ARBA" id="ARBA00022723"/>
    </source>
</evidence>
<keyword evidence="12" id="KW-1185">Reference proteome</keyword>
<evidence type="ECO:0000256" key="1">
    <source>
        <dbReference type="ARBA" id="ARBA00001798"/>
    </source>
</evidence>
<evidence type="ECO:0000256" key="8">
    <source>
        <dbReference type="ARBA" id="ARBA00022786"/>
    </source>
</evidence>
<evidence type="ECO:0000256" key="7">
    <source>
        <dbReference type="ARBA" id="ARBA00022771"/>
    </source>
</evidence>
<keyword evidence="5" id="KW-0479">Metal-binding</keyword>
<dbReference type="CDD" id="cd20356">
    <property type="entry name" value="Rcat_RBR_HHARI-like"/>
    <property type="match status" value="1"/>
</dbReference>
<evidence type="ECO:0000313" key="12">
    <source>
        <dbReference type="Proteomes" id="UP001432027"/>
    </source>
</evidence>
<evidence type="ECO:0000259" key="10">
    <source>
        <dbReference type="PROSITE" id="PS51873"/>
    </source>
</evidence>
<comment type="caution">
    <text evidence="11">The sequence shown here is derived from an EMBL/GenBank/DDBJ whole genome shotgun (WGS) entry which is preliminary data.</text>
</comment>
<dbReference type="GO" id="GO:0016567">
    <property type="term" value="P:protein ubiquitination"/>
    <property type="evidence" value="ECO:0007669"/>
    <property type="project" value="InterPro"/>
</dbReference>
<dbReference type="PANTHER" id="PTHR11685">
    <property type="entry name" value="RBR FAMILY RING FINGER AND IBR DOMAIN-CONTAINING"/>
    <property type="match status" value="1"/>
</dbReference>
<evidence type="ECO:0000256" key="2">
    <source>
        <dbReference type="ARBA" id="ARBA00005884"/>
    </source>
</evidence>
<dbReference type="EMBL" id="BTSX01000003">
    <property type="protein sequence ID" value="GMS90669.1"/>
    <property type="molecule type" value="Genomic_DNA"/>
</dbReference>
<sequence length="457" mass="53010">MMGDRKKTTNCIVLKQDALQKEMNDIITEVAQMVDLSHGAVRILLNRFKWDKESLLERFYESEDVRDLQRKLGLELEPTIIGDGVDGAVRECGICCSVDVLTGPKCRHYACRNCWEQYLTTRILVQSSSKIECLFPGCKLLLTYEFVTFFISHNSPTLAALSRLSINGFVQSNRNLRWCPAINCGRVIKVRDCAARAVECACGCRFCFVCASEWHEPIDCMLLKAWLKKCEDDSETCNWINSNTKDCPKCKVAIEKNGGCNHMTCSQASCKYEFCWICMGDWKKHNNNYSCNVFDPSIDEQASASRASLERYLHYYTRFVTHHQSRKLEAKLQDSVEKQMEEMQNRPGGMTWVEVQFLKKPVEVLAECRQTLMYTYAFAFYLKKTNVSEIFESNQRDLEQATEQLSHSLERDFGFEETTRAELQKHKQEVQDQTKYVELRRSILLQQCEEESWTFNQ</sequence>
<dbReference type="InterPro" id="IPR045840">
    <property type="entry name" value="Ariadne"/>
</dbReference>